<dbReference type="GO" id="GO:0005524">
    <property type="term" value="F:ATP binding"/>
    <property type="evidence" value="ECO:0007669"/>
    <property type="project" value="UniProtKB-KW"/>
</dbReference>
<feature type="region of interest" description="Disordered" evidence="4">
    <location>
        <begin position="235"/>
        <end position="270"/>
    </location>
</feature>
<evidence type="ECO:0000256" key="1">
    <source>
        <dbReference type="ARBA" id="ARBA00022448"/>
    </source>
</evidence>
<dbReference type="PROSITE" id="PS50893">
    <property type="entry name" value="ABC_TRANSPORTER_2"/>
    <property type="match status" value="1"/>
</dbReference>
<dbReference type="EMBL" id="DXGD01000137">
    <property type="protein sequence ID" value="HIW99254.1"/>
    <property type="molecule type" value="Genomic_DNA"/>
</dbReference>
<evidence type="ECO:0000256" key="2">
    <source>
        <dbReference type="ARBA" id="ARBA00022741"/>
    </source>
</evidence>
<evidence type="ECO:0000313" key="7">
    <source>
        <dbReference type="Proteomes" id="UP000824151"/>
    </source>
</evidence>
<name>A0A9D1S0M7_9MICC</name>
<evidence type="ECO:0000256" key="4">
    <source>
        <dbReference type="SAM" id="MobiDB-lite"/>
    </source>
</evidence>
<dbReference type="PANTHER" id="PTHR42781">
    <property type="entry name" value="SPERMIDINE/PUTRESCINE IMPORT ATP-BINDING PROTEIN POTA"/>
    <property type="match status" value="1"/>
</dbReference>
<accession>A0A9D1S0M7</accession>
<dbReference type="InterPro" id="IPR003593">
    <property type="entry name" value="AAA+_ATPase"/>
</dbReference>
<keyword evidence="2" id="KW-0547">Nucleotide-binding</keyword>
<reference evidence="6" key="1">
    <citation type="journal article" date="2021" name="PeerJ">
        <title>Extensive microbial diversity within the chicken gut microbiome revealed by metagenomics and culture.</title>
        <authorList>
            <person name="Gilroy R."/>
            <person name="Ravi A."/>
            <person name="Getino M."/>
            <person name="Pursley I."/>
            <person name="Horton D.L."/>
            <person name="Alikhan N.F."/>
            <person name="Baker D."/>
            <person name="Gharbi K."/>
            <person name="Hall N."/>
            <person name="Watson M."/>
            <person name="Adriaenssens E.M."/>
            <person name="Foster-Nyarko E."/>
            <person name="Jarju S."/>
            <person name="Secka A."/>
            <person name="Antonio M."/>
            <person name="Oren A."/>
            <person name="Chaudhuri R.R."/>
            <person name="La Ragione R."/>
            <person name="Hildebrand F."/>
            <person name="Pallen M.J."/>
        </authorList>
    </citation>
    <scope>NUCLEOTIDE SEQUENCE</scope>
    <source>
        <strain evidence="6">ChiHejej3B27-3195</strain>
    </source>
</reference>
<dbReference type="GO" id="GO:0016887">
    <property type="term" value="F:ATP hydrolysis activity"/>
    <property type="evidence" value="ECO:0007669"/>
    <property type="project" value="InterPro"/>
</dbReference>
<gene>
    <name evidence="6" type="ORF">H9871_03840</name>
</gene>
<dbReference type="SUPFAM" id="SSF52540">
    <property type="entry name" value="P-loop containing nucleoside triphosphate hydrolases"/>
    <property type="match status" value="1"/>
</dbReference>
<feature type="domain" description="ABC transporter" evidence="5">
    <location>
        <begin position="3"/>
        <end position="233"/>
    </location>
</feature>
<dbReference type="SMART" id="SM00382">
    <property type="entry name" value="AAA"/>
    <property type="match status" value="1"/>
</dbReference>
<proteinExistence type="predicted"/>
<dbReference type="InterPro" id="IPR003439">
    <property type="entry name" value="ABC_transporter-like_ATP-bd"/>
</dbReference>
<evidence type="ECO:0000313" key="6">
    <source>
        <dbReference type="EMBL" id="HIW99254.1"/>
    </source>
</evidence>
<keyword evidence="3 6" id="KW-0067">ATP-binding</keyword>
<organism evidence="6 7">
    <name type="scientific">Candidatus Nesterenkonia stercoripullorum</name>
    <dbReference type="NCBI Taxonomy" id="2838701"/>
    <lineage>
        <taxon>Bacteria</taxon>
        <taxon>Bacillati</taxon>
        <taxon>Actinomycetota</taxon>
        <taxon>Actinomycetes</taxon>
        <taxon>Micrococcales</taxon>
        <taxon>Micrococcaceae</taxon>
        <taxon>Nesterenkonia</taxon>
    </lineage>
</organism>
<dbReference type="PANTHER" id="PTHR42781:SF4">
    <property type="entry name" value="SPERMIDINE_PUTRESCINE IMPORT ATP-BINDING PROTEIN POTA"/>
    <property type="match status" value="1"/>
</dbReference>
<dbReference type="Proteomes" id="UP000824151">
    <property type="component" value="Unassembled WGS sequence"/>
</dbReference>
<reference evidence="6" key="2">
    <citation type="submission" date="2021-04" db="EMBL/GenBank/DDBJ databases">
        <authorList>
            <person name="Gilroy R."/>
        </authorList>
    </citation>
    <scope>NUCLEOTIDE SEQUENCE</scope>
    <source>
        <strain evidence="6">ChiHejej3B27-3195</strain>
    </source>
</reference>
<comment type="caution">
    <text evidence="6">The sequence shown here is derived from an EMBL/GenBank/DDBJ whole genome shotgun (WGS) entry which is preliminary data.</text>
</comment>
<dbReference type="AlphaFoldDB" id="A0A9D1S0M7"/>
<keyword evidence="1" id="KW-0813">Transport</keyword>
<evidence type="ECO:0000259" key="5">
    <source>
        <dbReference type="PROSITE" id="PS50893"/>
    </source>
</evidence>
<dbReference type="Pfam" id="PF00005">
    <property type="entry name" value="ABC_tran"/>
    <property type="match status" value="1"/>
</dbReference>
<dbReference type="PROSITE" id="PS00211">
    <property type="entry name" value="ABC_TRANSPORTER_1"/>
    <property type="match status" value="1"/>
</dbReference>
<dbReference type="Gene3D" id="3.40.50.300">
    <property type="entry name" value="P-loop containing nucleotide triphosphate hydrolases"/>
    <property type="match status" value="1"/>
</dbReference>
<dbReference type="InterPro" id="IPR027417">
    <property type="entry name" value="P-loop_NTPase"/>
</dbReference>
<sequence>MSLSLDFQLPSRDVQVALEVADGEHLAILGPNGAGKSTVLQVLAGLLRPASGHAQLGDRTLFSTAGAGQWLPAHARGISMLAQQPRLFPHLSAAQNIAFGPRSGGASRREAARIADEWLHRLGLWELRDRKPTQLSGGQAQRMALARALAPQPQLLLLDEPMAALDVHVVPELRLTMRELLRGKTTVMVTHSARDALVLADRVVVVEAGRIAEQGPAWQVLSRPASSFGRRMMAASGAADRGRRRPGRPQYRQAASGSTARLCPEPAEEQ</sequence>
<protein>
    <submittedName>
        <fullName evidence="6">ATP-binding cassette domain-containing protein</fullName>
    </submittedName>
</protein>
<dbReference type="InterPro" id="IPR050093">
    <property type="entry name" value="ABC_SmlMolc_Importer"/>
</dbReference>
<dbReference type="InterPro" id="IPR017871">
    <property type="entry name" value="ABC_transporter-like_CS"/>
</dbReference>
<evidence type="ECO:0000256" key="3">
    <source>
        <dbReference type="ARBA" id="ARBA00022840"/>
    </source>
</evidence>